<proteinExistence type="predicted"/>
<keyword evidence="7" id="KW-0028">Amino-acid biosynthesis</keyword>
<keyword evidence="6" id="KW-0520">NAD</keyword>
<dbReference type="AlphaFoldDB" id="D7CV41"/>
<dbReference type="Gene3D" id="3.40.50.720">
    <property type="entry name" value="NAD(P)-binding Rossmann-like Domain"/>
    <property type="match status" value="1"/>
</dbReference>
<keyword evidence="5" id="KW-0560">Oxidoreductase</keyword>
<keyword evidence="12" id="KW-1185">Reference proteome</keyword>
<dbReference type="InterPro" id="IPR003099">
    <property type="entry name" value="Prephen_DH"/>
</dbReference>
<dbReference type="PROSITE" id="PS51671">
    <property type="entry name" value="ACT"/>
    <property type="match status" value="1"/>
</dbReference>
<dbReference type="Pfam" id="PF02153">
    <property type="entry name" value="PDH_N"/>
    <property type="match status" value="1"/>
</dbReference>
<dbReference type="Gene3D" id="3.30.70.260">
    <property type="match status" value="1"/>
</dbReference>
<dbReference type="InterPro" id="IPR002912">
    <property type="entry name" value="ACT_dom"/>
</dbReference>
<feature type="domain" description="Prephenate/arogenate dehydrogenase" evidence="9">
    <location>
        <begin position="8"/>
        <end position="290"/>
    </location>
</feature>
<evidence type="ECO:0000256" key="7">
    <source>
        <dbReference type="ARBA" id="ARBA00023141"/>
    </source>
</evidence>
<dbReference type="SUPFAM" id="SSF55021">
    <property type="entry name" value="ACT-like"/>
    <property type="match status" value="1"/>
</dbReference>
<dbReference type="PANTHER" id="PTHR21363:SF0">
    <property type="entry name" value="PREPHENATE DEHYDROGENASE [NADP(+)]"/>
    <property type="match status" value="1"/>
</dbReference>
<evidence type="ECO:0000256" key="1">
    <source>
        <dbReference type="ARBA" id="ARBA00005067"/>
    </source>
</evidence>
<comment type="catalytic activity">
    <reaction evidence="8">
        <text>prephenate + NAD(+) = 3-(4-hydroxyphenyl)pyruvate + CO2 + NADH</text>
        <dbReference type="Rhea" id="RHEA:13869"/>
        <dbReference type="ChEBI" id="CHEBI:16526"/>
        <dbReference type="ChEBI" id="CHEBI:29934"/>
        <dbReference type="ChEBI" id="CHEBI:36242"/>
        <dbReference type="ChEBI" id="CHEBI:57540"/>
        <dbReference type="ChEBI" id="CHEBI:57945"/>
        <dbReference type="EC" id="1.3.1.12"/>
    </reaction>
</comment>
<evidence type="ECO:0000313" key="12">
    <source>
        <dbReference type="Proteomes" id="UP000000379"/>
    </source>
</evidence>
<evidence type="ECO:0000256" key="5">
    <source>
        <dbReference type="ARBA" id="ARBA00023002"/>
    </source>
</evidence>
<dbReference type="EMBL" id="CP002049">
    <property type="protein sequence ID" value="ADI15868.1"/>
    <property type="molecule type" value="Genomic_DNA"/>
</dbReference>
<reference evidence="11 12" key="2">
    <citation type="journal article" date="2011" name="Stand. Genomic Sci.">
        <title>Complete genome sequence of Truepera radiovictrix type strain (RQ-24).</title>
        <authorList>
            <person name="Ivanova N."/>
            <person name="Rohde C."/>
            <person name="Munk C."/>
            <person name="Nolan M."/>
            <person name="Lucas S."/>
            <person name="Del Rio T.G."/>
            <person name="Tice H."/>
            <person name="Deshpande S."/>
            <person name="Cheng J.F."/>
            <person name="Tapia R."/>
            <person name="Han C."/>
            <person name="Goodwin L."/>
            <person name="Pitluck S."/>
            <person name="Liolios K."/>
            <person name="Mavromatis K."/>
            <person name="Mikhailova N."/>
            <person name="Pati A."/>
            <person name="Chen A."/>
            <person name="Palaniappan K."/>
            <person name="Land M."/>
            <person name="Hauser L."/>
            <person name="Chang Y.J."/>
            <person name="Jeffries C.D."/>
            <person name="Brambilla E."/>
            <person name="Rohde M."/>
            <person name="Goker M."/>
            <person name="Tindall B.J."/>
            <person name="Woyke T."/>
            <person name="Bristow J."/>
            <person name="Eisen J.A."/>
            <person name="Markowitz V."/>
            <person name="Hugenholtz P."/>
            <person name="Kyrpides N.C."/>
            <person name="Klenk H.P."/>
            <person name="Lapidus A."/>
        </authorList>
    </citation>
    <scope>NUCLEOTIDE SEQUENCE [LARGE SCALE GENOMIC DNA]</scope>
    <source>
        <strain evidence="12">DSM 17093 / CIP 108686 / LMG 22925 / RQ-24</strain>
    </source>
</reference>
<evidence type="ECO:0000259" key="10">
    <source>
        <dbReference type="PROSITE" id="PS51671"/>
    </source>
</evidence>
<dbReference type="PANTHER" id="PTHR21363">
    <property type="entry name" value="PREPHENATE DEHYDROGENASE"/>
    <property type="match status" value="1"/>
</dbReference>
<keyword evidence="7" id="KW-0057">Aromatic amino acid biosynthesis</keyword>
<dbReference type="RefSeq" id="WP_013179227.1">
    <property type="nucleotide sequence ID" value="NC_014221.1"/>
</dbReference>
<dbReference type="HOGENOM" id="CLU_055968_2_1_0"/>
<dbReference type="OrthoDB" id="9802008at2"/>
<accession>D7CV41</accession>
<feature type="domain" description="ACT" evidence="10">
    <location>
        <begin position="293"/>
        <end position="362"/>
    </location>
</feature>
<evidence type="ECO:0000256" key="4">
    <source>
        <dbReference type="ARBA" id="ARBA00022498"/>
    </source>
</evidence>
<evidence type="ECO:0000256" key="6">
    <source>
        <dbReference type="ARBA" id="ARBA00023027"/>
    </source>
</evidence>
<evidence type="ECO:0000259" key="9">
    <source>
        <dbReference type="PROSITE" id="PS51176"/>
    </source>
</evidence>
<gene>
    <name evidence="11" type="ordered locus">Trad_2766</name>
</gene>
<dbReference type="InterPro" id="IPR036291">
    <property type="entry name" value="NAD(P)-bd_dom_sf"/>
</dbReference>
<evidence type="ECO:0000313" key="11">
    <source>
        <dbReference type="EMBL" id="ADI15868.1"/>
    </source>
</evidence>
<dbReference type="Pfam" id="PF01842">
    <property type="entry name" value="ACT"/>
    <property type="match status" value="1"/>
</dbReference>
<dbReference type="GO" id="GO:0006571">
    <property type="term" value="P:tyrosine biosynthetic process"/>
    <property type="evidence" value="ECO:0007669"/>
    <property type="project" value="UniProtKB-UniPathway"/>
</dbReference>
<dbReference type="InterPro" id="IPR050812">
    <property type="entry name" value="Preph/Arog_dehydrog"/>
</dbReference>
<dbReference type="FunFam" id="3.40.50.720:FF:000208">
    <property type="entry name" value="Prephenate dehydrogenase"/>
    <property type="match status" value="1"/>
</dbReference>
<dbReference type="STRING" id="649638.Trad_2766"/>
<dbReference type="EC" id="1.3.1.12" evidence="2"/>
<dbReference type="PROSITE" id="PS51176">
    <property type="entry name" value="PDH_ADH"/>
    <property type="match status" value="1"/>
</dbReference>
<keyword evidence="4" id="KW-0827">Tyrosine biosynthesis</keyword>
<dbReference type="InterPro" id="IPR046826">
    <property type="entry name" value="PDH_N"/>
</dbReference>
<dbReference type="GO" id="GO:0070403">
    <property type="term" value="F:NAD+ binding"/>
    <property type="evidence" value="ECO:0007669"/>
    <property type="project" value="InterPro"/>
</dbReference>
<reference evidence="12" key="1">
    <citation type="submission" date="2010-05" db="EMBL/GenBank/DDBJ databases">
        <title>The complete genome of Truepera radiovictris DSM 17093.</title>
        <authorList>
            <consortium name="US DOE Joint Genome Institute (JGI-PGF)"/>
            <person name="Lucas S."/>
            <person name="Copeland A."/>
            <person name="Lapidus A."/>
            <person name="Glavina del Rio T."/>
            <person name="Dalin E."/>
            <person name="Tice H."/>
            <person name="Bruce D."/>
            <person name="Goodwin L."/>
            <person name="Pitluck S."/>
            <person name="Kyrpides N."/>
            <person name="Mavromatis K."/>
            <person name="Ovchinnikova G."/>
            <person name="Munk A.C."/>
            <person name="Detter J.C."/>
            <person name="Han C."/>
            <person name="Tapia R."/>
            <person name="Land M."/>
            <person name="Hauser L."/>
            <person name="Markowitz V."/>
            <person name="Cheng J.-F."/>
            <person name="Hugenholtz P."/>
            <person name="Woyke T."/>
            <person name="Wu D."/>
            <person name="Tindall B."/>
            <person name="Pomrenke H.G."/>
            <person name="Brambilla E."/>
            <person name="Klenk H.-P."/>
            <person name="Eisen J.A."/>
        </authorList>
    </citation>
    <scope>NUCLEOTIDE SEQUENCE [LARGE SCALE GENOMIC DNA]</scope>
    <source>
        <strain evidence="12">DSM 17093 / CIP 108686 / LMG 22925 / RQ-24</strain>
    </source>
</reference>
<dbReference type="InterPro" id="IPR008927">
    <property type="entry name" value="6-PGluconate_DH-like_C_sf"/>
</dbReference>
<dbReference type="eggNOG" id="COG0287">
    <property type="taxonomic scope" value="Bacteria"/>
</dbReference>
<evidence type="ECO:0000256" key="3">
    <source>
        <dbReference type="ARBA" id="ARBA00016891"/>
    </source>
</evidence>
<dbReference type="Gene3D" id="1.10.3660.10">
    <property type="entry name" value="6-phosphogluconate dehydrogenase C-terminal like domain"/>
    <property type="match status" value="1"/>
</dbReference>
<dbReference type="GO" id="GO:0004665">
    <property type="term" value="F:prephenate dehydrogenase (NADP+) activity"/>
    <property type="evidence" value="ECO:0007669"/>
    <property type="project" value="InterPro"/>
</dbReference>
<dbReference type="UniPathway" id="UPA00122">
    <property type="reaction ID" value="UER00961"/>
</dbReference>
<protein>
    <recommendedName>
        <fullName evidence="3">Prephenate dehydrogenase</fullName>
        <ecNumber evidence="2">1.3.1.12</ecNumber>
    </recommendedName>
</protein>
<comment type="pathway">
    <text evidence="1">Amino-acid biosynthesis; L-tyrosine biosynthesis; (4-hydroxyphenyl)pyruvate from prephenate (NAD(+) route): step 1/1.</text>
</comment>
<dbReference type="Pfam" id="PF20463">
    <property type="entry name" value="PDH_C"/>
    <property type="match status" value="1"/>
</dbReference>
<dbReference type="SUPFAM" id="SSF51735">
    <property type="entry name" value="NAD(P)-binding Rossmann-fold domains"/>
    <property type="match status" value="1"/>
</dbReference>
<dbReference type="InterPro" id="IPR046825">
    <property type="entry name" value="PDH_C"/>
</dbReference>
<dbReference type="KEGG" id="tra:Trad_2766"/>
<dbReference type="Proteomes" id="UP000000379">
    <property type="component" value="Chromosome"/>
</dbReference>
<organism evidence="11 12">
    <name type="scientific">Truepera radiovictrix (strain DSM 17093 / CIP 108686 / LMG 22925 / RQ-24)</name>
    <dbReference type="NCBI Taxonomy" id="649638"/>
    <lineage>
        <taxon>Bacteria</taxon>
        <taxon>Thermotogati</taxon>
        <taxon>Deinococcota</taxon>
        <taxon>Deinococci</taxon>
        <taxon>Trueperales</taxon>
        <taxon>Trueperaceae</taxon>
        <taxon>Truepera</taxon>
    </lineage>
</organism>
<dbReference type="GO" id="GO:0008977">
    <property type="term" value="F:prephenate dehydrogenase (NAD+) activity"/>
    <property type="evidence" value="ECO:0007669"/>
    <property type="project" value="UniProtKB-EC"/>
</dbReference>
<dbReference type="InterPro" id="IPR045865">
    <property type="entry name" value="ACT-like_dom_sf"/>
</dbReference>
<sequence>MRPKALFGTVVVAGVGLIGGSVGLGTRQRFLAERVVGFDQDPAVLEAARGMGVIDDAQLHPGPWLREAELVVLASPARALVPLARSLEPFLGPQTLLTDVGSIKAEVCRELAHLPFVGGHPMAGSERVGVQHADAALLENAVWVLTPDETTDPAALGTVRRFVEQLGARPLETTPEQHDRLVAAVSHLPFLTAVALTELVAQSGDRDLMMLLAAGGFRDLTRVASGSPRMSRDMVVGNREALRGALAAFRAHLGELEALLEDPEAMLGRAEAAKRTRDALPIVRRSLLPARFEVVIAVPDRPGELARITRALGEAGVNIKDIEVLSIREAGGAVRLAFDHEEGLRTGTRALQAAGYEVRGRG</sequence>
<dbReference type="SUPFAM" id="SSF48179">
    <property type="entry name" value="6-phosphogluconate dehydrogenase C-terminal domain-like"/>
    <property type="match status" value="1"/>
</dbReference>
<evidence type="ECO:0000256" key="2">
    <source>
        <dbReference type="ARBA" id="ARBA00012068"/>
    </source>
</evidence>
<evidence type="ECO:0000256" key="8">
    <source>
        <dbReference type="ARBA" id="ARBA00049260"/>
    </source>
</evidence>
<name>D7CV41_TRURR</name>